<evidence type="ECO:0000256" key="11">
    <source>
        <dbReference type="ARBA" id="ARBA00022840"/>
    </source>
</evidence>
<accession>A0A0C9TL29</accession>
<comment type="catalytic activity">
    <reaction evidence="19">
        <text>DNA(n) + a 2'-deoxyribonucleoside 5'-triphosphate = DNA(n+1) + diphosphate</text>
        <dbReference type="Rhea" id="RHEA:22508"/>
        <dbReference type="Rhea" id="RHEA-COMP:17339"/>
        <dbReference type="Rhea" id="RHEA-COMP:17340"/>
        <dbReference type="ChEBI" id="CHEBI:33019"/>
        <dbReference type="ChEBI" id="CHEBI:61560"/>
        <dbReference type="ChEBI" id="CHEBI:173112"/>
        <dbReference type="EC" id="2.7.7.49"/>
    </reaction>
</comment>
<evidence type="ECO:0000256" key="17">
    <source>
        <dbReference type="ARBA" id="ARBA00023113"/>
    </source>
</evidence>
<dbReference type="Gene3D" id="3.30.420.10">
    <property type="entry name" value="Ribonuclease H-like superfamily/Ribonuclease H"/>
    <property type="match status" value="1"/>
</dbReference>
<keyword evidence="14" id="KW-0229">DNA integration</keyword>
<dbReference type="AlphaFoldDB" id="A0A0C9TL29"/>
<evidence type="ECO:0000256" key="6">
    <source>
        <dbReference type="ARBA" id="ARBA00022722"/>
    </source>
</evidence>
<evidence type="ECO:0000259" key="22">
    <source>
        <dbReference type="PROSITE" id="PS50994"/>
    </source>
</evidence>
<keyword evidence="4" id="KW-0645">Protease</keyword>
<keyword evidence="7" id="KW-0479">Metal-binding</keyword>
<dbReference type="GO" id="GO:0003887">
    <property type="term" value="F:DNA-directed DNA polymerase activity"/>
    <property type="evidence" value="ECO:0007669"/>
    <property type="project" value="UniProtKB-KW"/>
</dbReference>
<dbReference type="InterPro" id="IPR039537">
    <property type="entry name" value="Retrotran_Ty1/copia-like"/>
</dbReference>
<evidence type="ECO:0000256" key="9">
    <source>
        <dbReference type="ARBA" id="ARBA00022759"/>
    </source>
</evidence>
<dbReference type="GO" id="GO:0004519">
    <property type="term" value="F:endonuclease activity"/>
    <property type="evidence" value="ECO:0007669"/>
    <property type="project" value="UniProtKB-KW"/>
</dbReference>
<dbReference type="GO" id="GO:0005524">
    <property type="term" value="F:ATP binding"/>
    <property type="evidence" value="ECO:0007669"/>
    <property type="project" value="UniProtKB-KW"/>
</dbReference>
<dbReference type="OrthoDB" id="3251181at2759"/>
<evidence type="ECO:0000256" key="21">
    <source>
        <dbReference type="SAM" id="MobiDB-lite"/>
    </source>
</evidence>
<dbReference type="GO" id="GO:0003964">
    <property type="term" value="F:RNA-directed DNA polymerase activity"/>
    <property type="evidence" value="ECO:0007669"/>
    <property type="project" value="UniProtKB-KW"/>
</dbReference>
<dbReference type="InterPro" id="IPR001584">
    <property type="entry name" value="Integrase_cat-core"/>
</dbReference>
<dbReference type="Pfam" id="PF00665">
    <property type="entry name" value="rve"/>
    <property type="match status" value="1"/>
</dbReference>
<keyword evidence="13" id="KW-0694">RNA-binding</keyword>
<keyword evidence="15" id="KW-0695">RNA-directed DNA polymerase</keyword>
<dbReference type="InterPro" id="IPR036397">
    <property type="entry name" value="RNaseH_sf"/>
</dbReference>
<evidence type="ECO:0000256" key="8">
    <source>
        <dbReference type="ARBA" id="ARBA00022741"/>
    </source>
</evidence>
<name>A0A0C9TL29_SPHS4</name>
<dbReference type="SUPFAM" id="SSF53098">
    <property type="entry name" value="Ribonuclease H-like"/>
    <property type="match status" value="1"/>
</dbReference>
<dbReference type="Proteomes" id="UP000054279">
    <property type="component" value="Unassembled WGS sequence"/>
</dbReference>
<dbReference type="EMBL" id="KN838100">
    <property type="protein sequence ID" value="KIJ22569.1"/>
    <property type="molecule type" value="Genomic_DNA"/>
</dbReference>
<dbReference type="InterPro" id="IPR025724">
    <property type="entry name" value="GAG-pre-integrase_dom"/>
</dbReference>
<dbReference type="GO" id="GO:0046872">
    <property type="term" value="F:metal ion binding"/>
    <property type="evidence" value="ECO:0007669"/>
    <property type="project" value="UniProtKB-KW"/>
</dbReference>
<evidence type="ECO:0000256" key="2">
    <source>
        <dbReference type="ARBA" id="ARBA00022578"/>
    </source>
</evidence>
<keyword evidence="10" id="KW-0378">Hydrolase</keyword>
<dbReference type="GO" id="GO:0032196">
    <property type="term" value="P:transposition"/>
    <property type="evidence" value="ECO:0007669"/>
    <property type="project" value="UniProtKB-KW"/>
</dbReference>
<evidence type="ECO:0000256" key="3">
    <source>
        <dbReference type="ARBA" id="ARBA00022612"/>
    </source>
</evidence>
<sequence length="390" mass="43685">MPGLIDVSDSEDEAYPSDDEASDWFSVVDEDEYSYFESSLSNSRDFDEIVNTTATAAAVSNSQTPQSSLRTELFDSGCTTHMTPYRDELENFKEIPPKIFRAANKQDFKAVGKGEMVVEVPNGVDVSELKLTEVLYSPEVGYTLVSIGRLDESGFKFEFGDGKCKIFAPNGEKMGEVAKSSRGLYQNIRDVGQASAATEVLTLDQFHRRMGHISHDIAKKLVSNGFVTGVSLETMPSGDPFFCESCIYAKATRKPVPKSIQGKRAEEFAGKVHSDLWGPAPVSTSSGKKYYITFTDDKTRLTRFQLLRSKDEAFKSYKEFEAWCNTQLGKKVKIFHTDRGGEYLSKEFKSYLKSHGTEQQLTVHDTPQQNGIAERRNRTILERVRALLHS</sequence>
<comment type="function">
    <text evidence="1">The aspartyl protease (PR) mediates the proteolytic cleavages of the Gag and Gag-Pol polyproteins after assembly of the VLP.</text>
</comment>
<dbReference type="GO" id="GO:0015074">
    <property type="term" value="P:DNA integration"/>
    <property type="evidence" value="ECO:0007669"/>
    <property type="project" value="UniProtKB-KW"/>
</dbReference>
<dbReference type="InterPro" id="IPR012337">
    <property type="entry name" value="RNaseH-like_sf"/>
</dbReference>
<feature type="non-terminal residue" evidence="23">
    <location>
        <position position="390"/>
    </location>
</feature>
<keyword evidence="9" id="KW-0255">Endonuclease</keyword>
<keyword evidence="16" id="KW-0239">DNA-directed DNA polymerase</keyword>
<keyword evidence="16" id="KW-0808">Transferase</keyword>
<keyword evidence="12" id="KW-0460">Magnesium</keyword>
<dbReference type="PROSITE" id="PS50994">
    <property type="entry name" value="INTEGRASE"/>
    <property type="match status" value="1"/>
</dbReference>
<evidence type="ECO:0000256" key="4">
    <source>
        <dbReference type="ARBA" id="ARBA00022670"/>
    </source>
</evidence>
<evidence type="ECO:0000256" key="14">
    <source>
        <dbReference type="ARBA" id="ARBA00022908"/>
    </source>
</evidence>
<dbReference type="GO" id="GO:0006310">
    <property type="term" value="P:DNA recombination"/>
    <property type="evidence" value="ECO:0007669"/>
    <property type="project" value="UniProtKB-KW"/>
</dbReference>
<evidence type="ECO:0000256" key="1">
    <source>
        <dbReference type="ARBA" id="ARBA00002180"/>
    </source>
</evidence>
<evidence type="ECO:0000256" key="10">
    <source>
        <dbReference type="ARBA" id="ARBA00022801"/>
    </source>
</evidence>
<evidence type="ECO:0000256" key="16">
    <source>
        <dbReference type="ARBA" id="ARBA00022932"/>
    </source>
</evidence>
<dbReference type="Pfam" id="PF13976">
    <property type="entry name" value="gag_pre-integrs"/>
    <property type="match status" value="1"/>
</dbReference>
<dbReference type="PANTHER" id="PTHR42648:SF11">
    <property type="entry name" value="TRANSPOSON TY4-P GAG-POL POLYPROTEIN"/>
    <property type="match status" value="1"/>
</dbReference>
<dbReference type="PANTHER" id="PTHR42648">
    <property type="entry name" value="TRANSPOSASE, PUTATIVE-RELATED"/>
    <property type="match status" value="1"/>
</dbReference>
<evidence type="ECO:0000313" key="24">
    <source>
        <dbReference type="Proteomes" id="UP000054279"/>
    </source>
</evidence>
<evidence type="ECO:0000256" key="7">
    <source>
        <dbReference type="ARBA" id="ARBA00022723"/>
    </source>
</evidence>
<dbReference type="GO" id="GO:0008233">
    <property type="term" value="F:peptidase activity"/>
    <property type="evidence" value="ECO:0007669"/>
    <property type="project" value="UniProtKB-KW"/>
</dbReference>
<keyword evidence="24" id="KW-1185">Reference proteome</keyword>
<dbReference type="GO" id="GO:0005634">
    <property type="term" value="C:nucleus"/>
    <property type="evidence" value="ECO:0007669"/>
    <property type="project" value="UniProtKB-ARBA"/>
</dbReference>
<keyword evidence="5" id="KW-0548">Nucleotidyltransferase</keyword>
<reference evidence="23 24" key="1">
    <citation type="submission" date="2014-06" db="EMBL/GenBank/DDBJ databases">
        <title>Evolutionary Origins and Diversification of the Mycorrhizal Mutualists.</title>
        <authorList>
            <consortium name="DOE Joint Genome Institute"/>
            <consortium name="Mycorrhizal Genomics Consortium"/>
            <person name="Kohler A."/>
            <person name="Kuo A."/>
            <person name="Nagy L.G."/>
            <person name="Floudas D."/>
            <person name="Copeland A."/>
            <person name="Barry K.W."/>
            <person name="Cichocki N."/>
            <person name="Veneault-Fourrey C."/>
            <person name="LaButti K."/>
            <person name="Lindquist E.A."/>
            <person name="Lipzen A."/>
            <person name="Lundell T."/>
            <person name="Morin E."/>
            <person name="Murat C."/>
            <person name="Riley R."/>
            <person name="Ohm R."/>
            <person name="Sun H."/>
            <person name="Tunlid A."/>
            <person name="Henrissat B."/>
            <person name="Grigoriev I.V."/>
            <person name="Hibbett D.S."/>
            <person name="Martin F."/>
        </authorList>
    </citation>
    <scope>NUCLEOTIDE SEQUENCE [LARGE SCALE GENOMIC DNA]</scope>
    <source>
        <strain evidence="23 24">SS14</strain>
    </source>
</reference>
<dbReference type="GO" id="GO:0003723">
    <property type="term" value="F:RNA binding"/>
    <property type="evidence" value="ECO:0007669"/>
    <property type="project" value="UniProtKB-KW"/>
</dbReference>
<keyword evidence="18" id="KW-0233">DNA recombination</keyword>
<dbReference type="HOGENOM" id="CLU_001650_20_0_1"/>
<keyword evidence="2" id="KW-0815">Transposition</keyword>
<protein>
    <recommendedName>
        <fullName evidence="22">Integrase catalytic domain-containing protein</fullName>
    </recommendedName>
</protein>
<proteinExistence type="predicted"/>
<comment type="catalytic activity">
    <reaction evidence="20">
        <text>DNA(n) + a 2'-deoxyribonucleoside 5'-triphosphate = DNA(n+1) + diphosphate</text>
        <dbReference type="Rhea" id="RHEA:22508"/>
        <dbReference type="Rhea" id="RHEA-COMP:17339"/>
        <dbReference type="Rhea" id="RHEA-COMP:17340"/>
        <dbReference type="ChEBI" id="CHEBI:33019"/>
        <dbReference type="ChEBI" id="CHEBI:61560"/>
        <dbReference type="ChEBI" id="CHEBI:173112"/>
        <dbReference type="EC" id="2.7.7.7"/>
    </reaction>
</comment>
<keyword evidence="8" id="KW-0547">Nucleotide-binding</keyword>
<evidence type="ECO:0000256" key="15">
    <source>
        <dbReference type="ARBA" id="ARBA00022918"/>
    </source>
</evidence>
<gene>
    <name evidence="23" type="ORF">M422DRAFT_238060</name>
</gene>
<keyword evidence="11" id="KW-0067">ATP-binding</keyword>
<feature type="region of interest" description="Disordered" evidence="21">
    <location>
        <begin position="1"/>
        <end position="21"/>
    </location>
</feature>
<keyword evidence="3" id="KW-1188">Viral release from host cell</keyword>
<evidence type="ECO:0000256" key="19">
    <source>
        <dbReference type="ARBA" id="ARBA00048173"/>
    </source>
</evidence>
<dbReference type="GO" id="GO:0006508">
    <property type="term" value="P:proteolysis"/>
    <property type="evidence" value="ECO:0007669"/>
    <property type="project" value="UniProtKB-KW"/>
</dbReference>
<evidence type="ECO:0000256" key="20">
    <source>
        <dbReference type="ARBA" id="ARBA00049244"/>
    </source>
</evidence>
<evidence type="ECO:0000256" key="13">
    <source>
        <dbReference type="ARBA" id="ARBA00022884"/>
    </source>
</evidence>
<dbReference type="InterPro" id="IPR054722">
    <property type="entry name" value="PolX-like_BBD"/>
</dbReference>
<dbReference type="Pfam" id="PF22936">
    <property type="entry name" value="Pol_BBD"/>
    <property type="match status" value="1"/>
</dbReference>
<keyword evidence="6" id="KW-0540">Nuclease</keyword>
<keyword evidence="17" id="KW-0917">Virion maturation</keyword>
<evidence type="ECO:0000313" key="23">
    <source>
        <dbReference type="EMBL" id="KIJ22569.1"/>
    </source>
</evidence>
<evidence type="ECO:0000256" key="12">
    <source>
        <dbReference type="ARBA" id="ARBA00022842"/>
    </source>
</evidence>
<evidence type="ECO:0000256" key="5">
    <source>
        <dbReference type="ARBA" id="ARBA00022695"/>
    </source>
</evidence>
<feature type="compositionally biased region" description="Acidic residues" evidence="21">
    <location>
        <begin position="8"/>
        <end position="21"/>
    </location>
</feature>
<feature type="domain" description="Integrase catalytic" evidence="22">
    <location>
        <begin position="253"/>
        <end position="390"/>
    </location>
</feature>
<evidence type="ECO:0000256" key="18">
    <source>
        <dbReference type="ARBA" id="ARBA00023172"/>
    </source>
</evidence>
<organism evidence="23 24">
    <name type="scientific">Sphaerobolus stellatus (strain SS14)</name>
    <dbReference type="NCBI Taxonomy" id="990650"/>
    <lineage>
        <taxon>Eukaryota</taxon>
        <taxon>Fungi</taxon>
        <taxon>Dikarya</taxon>
        <taxon>Basidiomycota</taxon>
        <taxon>Agaricomycotina</taxon>
        <taxon>Agaricomycetes</taxon>
        <taxon>Phallomycetidae</taxon>
        <taxon>Geastrales</taxon>
        <taxon>Sphaerobolaceae</taxon>
        <taxon>Sphaerobolus</taxon>
    </lineage>
</organism>